<gene>
    <name evidence="1" type="ORF">BpHYR1_001946</name>
</gene>
<proteinExistence type="predicted"/>
<name>A0A3M7PD77_BRAPC</name>
<dbReference type="AlphaFoldDB" id="A0A3M7PD77"/>
<evidence type="ECO:0000313" key="1">
    <source>
        <dbReference type="EMBL" id="RMZ97061.1"/>
    </source>
</evidence>
<accession>A0A3M7PD77</accession>
<dbReference type="EMBL" id="REGN01011666">
    <property type="protein sequence ID" value="RMZ97061.1"/>
    <property type="molecule type" value="Genomic_DNA"/>
</dbReference>
<sequence length="63" mass="7098">MHINAALTDVLVVGIGILNFECLVCPPPINSSEAMPVNAVEYRAIYIFIICSTRYQLTYIYFL</sequence>
<keyword evidence="2" id="KW-1185">Reference proteome</keyword>
<evidence type="ECO:0000313" key="2">
    <source>
        <dbReference type="Proteomes" id="UP000276133"/>
    </source>
</evidence>
<organism evidence="1 2">
    <name type="scientific">Brachionus plicatilis</name>
    <name type="common">Marine rotifer</name>
    <name type="synonym">Brachionus muelleri</name>
    <dbReference type="NCBI Taxonomy" id="10195"/>
    <lineage>
        <taxon>Eukaryota</taxon>
        <taxon>Metazoa</taxon>
        <taxon>Spiralia</taxon>
        <taxon>Gnathifera</taxon>
        <taxon>Rotifera</taxon>
        <taxon>Eurotatoria</taxon>
        <taxon>Monogononta</taxon>
        <taxon>Pseudotrocha</taxon>
        <taxon>Ploima</taxon>
        <taxon>Brachionidae</taxon>
        <taxon>Brachionus</taxon>
    </lineage>
</organism>
<dbReference type="Proteomes" id="UP000276133">
    <property type="component" value="Unassembled WGS sequence"/>
</dbReference>
<protein>
    <submittedName>
        <fullName evidence="1">Uncharacterized protein</fullName>
    </submittedName>
</protein>
<reference evidence="1 2" key="1">
    <citation type="journal article" date="2018" name="Sci. Rep.">
        <title>Genomic signatures of local adaptation to the degree of environmental predictability in rotifers.</title>
        <authorList>
            <person name="Franch-Gras L."/>
            <person name="Hahn C."/>
            <person name="Garcia-Roger E.M."/>
            <person name="Carmona M.J."/>
            <person name="Serra M."/>
            <person name="Gomez A."/>
        </authorList>
    </citation>
    <scope>NUCLEOTIDE SEQUENCE [LARGE SCALE GENOMIC DNA]</scope>
    <source>
        <strain evidence="1">HYR1</strain>
    </source>
</reference>
<comment type="caution">
    <text evidence="1">The sequence shown here is derived from an EMBL/GenBank/DDBJ whole genome shotgun (WGS) entry which is preliminary data.</text>
</comment>